<keyword evidence="10" id="KW-1133">Transmembrane helix</keyword>
<keyword evidence="10" id="KW-0472">Membrane</keyword>
<evidence type="ECO:0000256" key="5">
    <source>
        <dbReference type="ARBA" id="ARBA00022741"/>
    </source>
</evidence>
<evidence type="ECO:0000259" key="12">
    <source>
        <dbReference type="Pfam" id="PF07730"/>
    </source>
</evidence>
<keyword evidence="4" id="KW-0808">Transferase</keyword>
<dbReference type="PANTHER" id="PTHR24421:SF10">
    <property type="entry name" value="NITRATE_NITRITE SENSOR PROTEIN NARQ"/>
    <property type="match status" value="1"/>
</dbReference>
<dbReference type="EMBL" id="SAYU02000026">
    <property type="protein sequence ID" value="NHA68311.1"/>
    <property type="molecule type" value="Genomic_DNA"/>
</dbReference>
<protein>
    <recommendedName>
        <fullName evidence="2">histidine kinase</fullName>
        <ecNumber evidence="2">2.7.13.3</ecNumber>
    </recommendedName>
</protein>
<feature type="compositionally biased region" description="Low complexity" evidence="9">
    <location>
        <begin position="1"/>
        <end position="11"/>
    </location>
</feature>
<dbReference type="GO" id="GO:0046983">
    <property type="term" value="F:protein dimerization activity"/>
    <property type="evidence" value="ECO:0007669"/>
    <property type="project" value="InterPro"/>
</dbReference>
<evidence type="ECO:0000313" key="14">
    <source>
        <dbReference type="Proteomes" id="UP000287866"/>
    </source>
</evidence>
<organism evidence="13 14">
    <name type="scientific">Phycicoccus flavus</name>
    <dbReference type="NCBI Taxonomy" id="2502783"/>
    <lineage>
        <taxon>Bacteria</taxon>
        <taxon>Bacillati</taxon>
        <taxon>Actinomycetota</taxon>
        <taxon>Actinomycetes</taxon>
        <taxon>Micrococcales</taxon>
        <taxon>Intrasporangiaceae</taxon>
        <taxon>Phycicoccus</taxon>
    </lineage>
</organism>
<feature type="transmembrane region" description="Helical" evidence="10">
    <location>
        <begin position="228"/>
        <end position="251"/>
    </location>
</feature>
<dbReference type="InterPro" id="IPR050482">
    <property type="entry name" value="Sensor_HK_TwoCompSys"/>
</dbReference>
<feature type="domain" description="Signal transduction histidine kinase subgroup 3 dimerisation and phosphoacceptor" evidence="12">
    <location>
        <begin position="275"/>
        <end position="343"/>
    </location>
</feature>
<dbReference type="Gene3D" id="1.20.5.1930">
    <property type="match status" value="1"/>
</dbReference>
<gene>
    <name evidence="13" type="ORF">EPD83_009640</name>
</gene>
<comment type="caution">
    <text evidence="13">The sequence shown here is derived from an EMBL/GenBank/DDBJ whole genome shotgun (WGS) entry which is preliminary data.</text>
</comment>
<evidence type="ECO:0000313" key="13">
    <source>
        <dbReference type="EMBL" id="NHA68311.1"/>
    </source>
</evidence>
<dbReference type="GO" id="GO:0016020">
    <property type="term" value="C:membrane"/>
    <property type="evidence" value="ECO:0007669"/>
    <property type="project" value="InterPro"/>
</dbReference>
<evidence type="ECO:0000256" key="3">
    <source>
        <dbReference type="ARBA" id="ARBA00022553"/>
    </source>
</evidence>
<feature type="region of interest" description="Disordered" evidence="9">
    <location>
        <begin position="1"/>
        <end position="27"/>
    </location>
</feature>
<dbReference type="Gene3D" id="3.30.565.10">
    <property type="entry name" value="Histidine kinase-like ATPase, C-terminal domain"/>
    <property type="match status" value="1"/>
</dbReference>
<evidence type="ECO:0000256" key="4">
    <source>
        <dbReference type="ARBA" id="ARBA00022679"/>
    </source>
</evidence>
<sequence>MATDPTTEPLAPAAPAPADPASAGSPARPAWLRVSRVVRPDTAPEALRPRRLVARLALGVLGAVVLVAVLGALAARQLAEREAVNDAATVAGVIAEAVVQPNLDAALMAGDADAVARFDETVRRSVDRDTVVRVKLWSPNDRVLYADEPQLVGRTFPLDAEQRAALADRRVVAEVSTLEAGENQFEEGDRLVEVYRPVWAPDGSTALFEIYVSYEPVAARTGQLWRGFAGVTASSLVLLVLIVTPLVLTLLRRLRGAEEQRLRLLERAVDASATERRRIAATLHDGPVQELAATSFTVAGAAATAAARGEDALARDLGSAAGAVRASIRSLRTLLVDLHPPSLSRSGVVAALADLAQSVRADGVTVRLDTDPEDRLALTDDAQRLVHRVAQECVRNAARHAGPAEVVLALHRTGPQAVTLEVTDDGAGFDPATVPADPPPGHLGLRMLADLASVPGAQLRVAAAPGAGSRWRLDLDGPLGVVA</sequence>
<dbReference type="InterPro" id="IPR011712">
    <property type="entry name" value="Sig_transdc_His_kin_sub3_dim/P"/>
</dbReference>
<keyword evidence="7" id="KW-0067">ATP-binding</keyword>
<evidence type="ECO:0000256" key="6">
    <source>
        <dbReference type="ARBA" id="ARBA00022777"/>
    </source>
</evidence>
<dbReference type="GO" id="GO:0005524">
    <property type="term" value="F:ATP binding"/>
    <property type="evidence" value="ECO:0007669"/>
    <property type="project" value="UniProtKB-KW"/>
</dbReference>
<evidence type="ECO:0000256" key="9">
    <source>
        <dbReference type="SAM" id="MobiDB-lite"/>
    </source>
</evidence>
<dbReference type="RefSeq" id="WP_165566517.1">
    <property type="nucleotide sequence ID" value="NZ_SAYU02000026.1"/>
</dbReference>
<evidence type="ECO:0000259" key="11">
    <source>
        <dbReference type="Pfam" id="PF02518"/>
    </source>
</evidence>
<dbReference type="EC" id="2.7.13.3" evidence="2"/>
<evidence type="ECO:0000256" key="1">
    <source>
        <dbReference type="ARBA" id="ARBA00000085"/>
    </source>
</evidence>
<keyword evidence="10" id="KW-0812">Transmembrane</keyword>
<dbReference type="InterPro" id="IPR003594">
    <property type="entry name" value="HATPase_dom"/>
</dbReference>
<dbReference type="CDD" id="cd16917">
    <property type="entry name" value="HATPase_UhpB-NarQ-NarX-like"/>
    <property type="match status" value="1"/>
</dbReference>
<keyword evidence="6 13" id="KW-0418">Kinase</keyword>
<dbReference type="PANTHER" id="PTHR24421">
    <property type="entry name" value="NITRATE/NITRITE SENSOR PROTEIN NARX-RELATED"/>
    <property type="match status" value="1"/>
</dbReference>
<comment type="catalytic activity">
    <reaction evidence="1">
        <text>ATP + protein L-histidine = ADP + protein N-phospho-L-histidine.</text>
        <dbReference type="EC" id="2.7.13.3"/>
    </reaction>
</comment>
<dbReference type="Pfam" id="PF07730">
    <property type="entry name" value="HisKA_3"/>
    <property type="match status" value="1"/>
</dbReference>
<keyword evidence="14" id="KW-1185">Reference proteome</keyword>
<dbReference type="AlphaFoldDB" id="A0A8T6R7W0"/>
<evidence type="ECO:0000256" key="10">
    <source>
        <dbReference type="SAM" id="Phobius"/>
    </source>
</evidence>
<name>A0A8T6R7W0_9MICO</name>
<keyword evidence="5" id="KW-0547">Nucleotide-binding</keyword>
<feature type="domain" description="Histidine kinase/HSP90-like ATPase" evidence="11">
    <location>
        <begin position="383"/>
        <end position="475"/>
    </location>
</feature>
<dbReference type="GO" id="GO:0000155">
    <property type="term" value="F:phosphorelay sensor kinase activity"/>
    <property type="evidence" value="ECO:0007669"/>
    <property type="project" value="InterPro"/>
</dbReference>
<dbReference type="Proteomes" id="UP000287866">
    <property type="component" value="Unassembled WGS sequence"/>
</dbReference>
<keyword evidence="8" id="KW-0902">Two-component regulatory system</keyword>
<keyword evidence="3" id="KW-0597">Phosphoprotein</keyword>
<feature type="transmembrane region" description="Helical" evidence="10">
    <location>
        <begin position="56"/>
        <end position="75"/>
    </location>
</feature>
<dbReference type="InterPro" id="IPR036890">
    <property type="entry name" value="HATPase_C_sf"/>
</dbReference>
<evidence type="ECO:0000256" key="7">
    <source>
        <dbReference type="ARBA" id="ARBA00022840"/>
    </source>
</evidence>
<dbReference type="SUPFAM" id="SSF55874">
    <property type="entry name" value="ATPase domain of HSP90 chaperone/DNA topoisomerase II/histidine kinase"/>
    <property type="match status" value="1"/>
</dbReference>
<dbReference type="Pfam" id="PF02518">
    <property type="entry name" value="HATPase_c"/>
    <property type="match status" value="1"/>
</dbReference>
<evidence type="ECO:0000256" key="2">
    <source>
        <dbReference type="ARBA" id="ARBA00012438"/>
    </source>
</evidence>
<evidence type="ECO:0000256" key="8">
    <source>
        <dbReference type="ARBA" id="ARBA00023012"/>
    </source>
</evidence>
<reference evidence="13" key="1">
    <citation type="submission" date="2020-03" db="EMBL/GenBank/DDBJ databases">
        <title>Phycicoccus flavus sp. nov., a novel endophytic actinobacterium isolated from branch of Kandelia candel.</title>
        <authorList>
            <person name="Tuo L."/>
        </authorList>
    </citation>
    <scope>NUCLEOTIDE SEQUENCE</scope>
    <source>
        <strain evidence="13">CMS6Z-2</strain>
    </source>
</reference>
<accession>A0A8T6R7W0</accession>
<proteinExistence type="predicted"/>